<dbReference type="EMBL" id="BMND01000044">
    <property type="protein sequence ID" value="GGN61950.1"/>
    <property type="molecule type" value="Genomic_DNA"/>
</dbReference>
<evidence type="ECO:0000256" key="2">
    <source>
        <dbReference type="SAM" id="SignalP"/>
    </source>
</evidence>
<sequence>MLTRRRMRMLTVLAAATAAALLTPAPLAAADGDGDGSVSCPPDRLDCDLTAKDPAPAPAGKAGVHPGKQPGRVPGCAIDGKAVPCHRDGMGTFNSADACYWAPMKPQPAKDDPVWKIANGIPDDFKPGDTGALYEVSCPGAGRELMGGVTFAAAPPSAKGPDLQALARKAISKMRLDGPDIASPRPTGRYVVGMPMWMWARKGPATYGPATTTATAGAVTVTATATVSQVRWDMGDGSTVTCSGAGTPYRPEFGKQRSPDCGHLYRHPSNDQPTHRYRVRATATWTVHWTGAGQAGDLTTTRASTVTTAVGEAQVLN</sequence>
<organism evidence="3 4">
    <name type="scientific">Streptomyces kronopolitis</name>
    <dbReference type="NCBI Taxonomy" id="1612435"/>
    <lineage>
        <taxon>Bacteria</taxon>
        <taxon>Bacillati</taxon>
        <taxon>Actinomycetota</taxon>
        <taxon>Actinomycetes</taxon>
        <taxon>Kitasatosporales</taxon>
        <taxon>Streptomycetaceae</taxon>
        <taxon>Streptomyces</taxon>
    </lineage>
</organism>
<name>A0ABQ2K156_9ACTN</name>
<evidence type="ECO:0000313" key="4">
    <source>
        <dbReference type="Proteomes" id="UP000600080"/>
    </source>
</evidence>
<gene>
    <name evidence="3" type="ORF">GCM10012285_61540</name>
</gene>
<comment type="caution">
    <text evidence="3">The sequence shown here is derived from an EMBL/GenBank/DDBJ whole genome shotgun (WGS) entry which is preliminary data.</text>
</comment>
<accession>A0ABQ2K156</accession>
<dbReference type="InterPro" id="IPR006311">
    <property type="entry name" value="TAT_signal"/>
</dbReference>
<dbReference type="Proteomes" id="UP000600080">
    <property type="component" value="Unassembled WGS sequence"/>
</dbReference>
<dbReference type="PROSITE" id="PS51318">
    <property type="entry name" value="TAT"/>
    <property type="match status" value="1"/>
</dbReference>
<proteinExistence type="predicted"/>
<feature type="signal peptide" evidence="2">
    <location>
        <begin position="1"/>
        <end position="29"/>
    </location>
</feature>
<evidence type="ECO:0000313" key="3">
    <source>
        <dbReference type="EMBL" id="GGN61950.1"/>
    </source>
</evidence>
<evidence type="ECO:0000256" key="1">
    <source>
        <dbReference type="SAM" id="MobiDB-lite"/>
    </source>
</evidence>
<feature type="region of interest" description="Disordered" evidence="1">
    <location>
        <begin position="44"/>
        <end position="71"/>
    </location>
</feature>
<dbReference type="RefSeq" id="WP_189103642.1">
    <property type="nucleotide sequence ID" value="NZ_BMND01000044.1"/>
</dbReference>
<reference evidence="4" key="1">
    <citation type="journal article" date="2019" name="Int. J. Syst. Evol. Microbiol.">
        <title>The Global Catalogue of Microorganisms (GCM) 10K type strain sequencing project: providing services to taxonomists for standard genome sequencing and annotation.</title>
        <authorList>
            <consortium name="The Broad Institute Genomics Platform"/>
            <consortium name="The Broad Institute Genome Sequencing Center for Infectious Disease"/>
            <person name="Wu L."/>
            <person name="Ma J."/>
        </authorList>
    </citation>
    <scope>NUCLEOTIDE SEQUENCE [LARGE SCALE GENOMIC DNA]</scope>
    <source>
        <strain evidence="4">CGMCC 4.7323</strain>
    </source>
</reference>
<feature type="compositionally biased region" description="Low complexity" evidence="1">
    <location>
        <begin position="52"/>
        <end position="68"/>
    </location>
</feature>
<keyword evidence="4" id="KW-1185">Reference proteome</keyword>
<feature type="chain" id="PRO_5045708919" evidence="2">
    <location>
        <begin position="30"/>
        <end position="317"/>
    </location>
</feature>
<keyword evidence="2" id="KW-0732">Signal</keyword>
<dbReference type="GeneID" id="301551827"/>
<protein>
    <submittedName>
        <fullName evidence="3">ATP/GTP-binding protein</fullName>
    </submittedName>
</protein>